<organism evidence="2 3">
    <name type="scientific">Caenorhabditis auriculariae</name>
    <dbReference type="NCBI Taxonomy" id="2777116"/>
    <lineage>
        <taxon>Eukaryota</taxon>
        <taxon>Metazoa</taxon>
        <taxon>Ecdysozoa</taxon>
        <taxon>Nematoda</taxon>
        <taxon>Chromadorea</taxon>
        <taxon>Rhabditida</taxon>
        <taxon>Rhabditina</taxon>
        <taxon>Rhabditomorpha</taxon>
        <taxon>Rhabditoidea</taxon>
        <taxon>Rhabditidae</taxon>
        <taxon>Peloderinae</taxon>
        <taxon>Caenorhabditis</taxon>
    </lineage>
</organism>
<sequence>MMVVEDDVECVGTENGRVVRKIEDLPPRPPGGADPPAAEKKERRRSMASLLLLLLLLDLRTAASAGVAGTPATWRQAPLAPAWHPRLRRVVAASPCVPLLSAACEKKGPQHEQYARRSTVQSSINKDVSMAPGPKTSADYEEEQQRKMVGKKAERSVPLLGSHSLRRLDEKTAAGTPEGRDSPTNARCQKQRGGLGDRAKKKWEKNKKETGGNEWCSRQEVIPTNSLGSISNFFGQASSSPSE</sequence>
<accession>A0A8S1HN46</accession>
<protein>
    <submittedName>
        <fullName evidence="2">Uncharacterized protein</fullName>
    </submittedName>
</protein>
<proteinExistence type="predicted"/>
<feature type="compositionally biased region" description="Polar residues" evidence="1">
    <location>
        <begin position="116"/>
        <end position="126"/>
    </location>
</feature>
<comment type="caution">
    <text evidence="2">The sequence shown here is derived from an EMBL/GenBank/DDBJ whole genome shotgun (WGS) entry which is preliminary data.</text>
</comment>
<dbReference type="AlphaFoldDB" id="A0A8S1HN46"/>
<feature type="region of interest" description="Disordered" evidence="1">
    <location>
        <begin position="18"/>
        <end position="43"/>
    </location>
</feature>
<dbReference type="Proteomes" id="UP000835052">
    <property type="component" value="Unassembled WGS sequence"/>
</dbReference>
<reference evidence="2" key="1">
    <citation type="submission" date="2020-10" db="EMBL/GenBank/DDBJ databases">
        <authorList>
            <person name="Kikuchi T."/>
        </authorList>
    </citation>
    <scope>NUCLEOTIDE SEQUENCE</scope>
    <source>
        <strain evidence="2">NKZ352</strain>
    </source>
</reference>
<dbReference type="EMBL" id="CAJGYM010000059">
    <property type="protein sequence ID" value="CAD6195711.1"/>
    <property type="molecule type" value="Genomic_DNA"/>
</dbReference>
<gene>
    <name evidence="2" type="ORF">CAUJ_LOCUS11630</name>
</gene>
<evidence type="ECO:0000313" key="2">
    <source>
        <dbReference type="EMBL" id="CAD6195711.1"/>
    </source>
</evidence>
<feature type="compositionally biased region" description="Basic and acidic residues" evidence="1">
    <location>
        <begin position="143"/>
        <end position="155"/>
    </location>
</feature>
<name>A0A8S1HN46_9PELO</name>
<feature type="region of interest" description="Disordered" evidence="1">
    <location>
        <begin position="107"/>
        <end position="217"/>
    </location>
</feature>
<evidence type="ECO:0000256" key="1">
    <source>
        <dbReference type="SAM" id="MobiDB-lite"/>
    </source>
</evidence>
<evidence type="ECO:0000313" key="3">
    <source>
        <dbReference type="Proteomes" id="UP000835052"/>
    </source>
</evidence>
<keyword evidence="3" id="KW-1185">Reference proteome</keyword>